<dbReference type="SUPFAM" id="SSF55469">
    <property type="entry name" value="FMN-dependent nitroreductase-like"/>
    <property type="match status" value="1"/>
</dbReference>
<organism evidence="2 3">
    <name type="scientific">Methylocapsa palsarum</name>
    <dbReference type="NCBI Taxonomy" id="1612308"/>
    <lineage>
        <taxon>Bacteria</taxon>
        <taxon>Pseudomonadati</taxon>
        <taxon>Pseudomonadota</taxon>
        <taxon>Alphaproteobacteria</taxon>
        <taxon>Hyphomicrobiales</taxon>
        <taxon>Beijerinckiaceae</taxon>
        <taxon>Methylocapsa</taxon>
    </lineage>
</organism>
<keyword evidence="3" id="KW-1185">Reference proteome</keyword>
<dbReference type="Proteomes" id="UP000198755">
    <property type="component" value="Unassembled WGS sequence"/>
</dbReference>
<dbReference type="Pfam" id="PF00881">
    <property type="entry name" value="Nitroreductase"/>
    <property type="match status" value="1"/>
</dbReference>
<sequence length="219" mass="24320">MKASGHPPQAPAFDDVFSARLEDLFKWRRDVRRFRPDPVPSGLLENLVALAAIAPSVGNCQPWRFVSVASPARREDVIANFSACNADALADYEGERAALYARLKLSGLREAPAHLAVFSDHATEAGAGLGRKTMPETLDYSVVAAIHTFWLAARARGLGVGWVSILDPHRLARSLDAEPGWKLIAYLCVGFPQEEHLDPELERAHWQERLDHPSRLLRR</sequence>
<accession>A0A1I4BZ16</accession>
<proteinExistence type="predicted"/>
<evidence type="ECO:0000259" key="1">
    <source>
        <dbReference type="Pfam" id="PF00881"/>
    </source>
</evidence>
<dbReference type="EMBL" id="FOSN01000017">
    <property type="protein sequence ID" value="SFK74048.1"/>
    <property type="molecule type" value="Genomic_DNA"/>
</dbReference>
<reference evidence="2 3" key="1">
    <citation type="submission" date="2016-10" db="EMBL/GenBank/DDBJ databases">
        <authorList>
            <person name="de Groot N.N."/>
        </authorList>
    </citation>
    <scope>NUCLEOTIDE SEQUENCE [LARGE SCALE GENOMIC DNA]</scope>
    <source>
        <strain evidence="2 3">NE2</strain>
    </source>
</reference>
<dbReference type="InterPro" id="IPR029479">
    <property type="entry name" value="Nitroreductase"/>
</dbReference>
<dbReference type="AlphaFoldDB" id="A0A1I4BZ16"/>
<name>A0A1I4BZ16_9HYPH</name>
<dbReference type="InterPro" id="IPR012825">
    <property type="entry name" value="BluB"/>
</dbReference>
<dbReference type="RefSeq" id="WP_091685487.1">
    <property type="nucleotide sequence ID" value="NZ_FOSN01000017.1"/>
</dbReference>
<dbReference type="InterPro" id="IPR050627">
    <property type="entry name" value="Nitroreductase/BluB"/>
</dbReference>
<gene>
    <name evidence="2" type="ORF">SAMN05444581_11751</name>
</gene>
<dbReference type="OrthoDB" id="9773807at2"/>
<dbReference type="GO" id="GO:0016491">
    <property type="term" value="F:oxidoreductase activity"/>
    <property type="evidence" value="ECO:0007669"/>
    <property type="project" value="InterPro"/>
</dbReference>
<dbReference type="PANTHER" id="PTHR23026">
    <property type="entry name" value="NADPH NITROREDUCTASE"/>
    <property type="match status" value="1"/>
</dbReference>
<dbReference type="STRING" id="1612308.SAMN05444581_11751"/>
<dbReference type="Gene3D" id="3.40.109.10">
    <property type="entry name" value="NADH Oxidase"/>
    <property type="match status" value="1"/>
</dbReference>
<evidence type="ECO:0000313" key="2">
    <source>
        <dbReference type="EMBL" id="SFK74048.1"/>
    </source>
</evidence>
<evidence type="ECO:0000313" key="3">
    <source>
        <dbReference type="Proteomes" id="UP000198755"/>
    </source>
</evidence>
<protein>
    <submittedName>
        <fullName evidence="2">5,6-dimethylbenzimidazole synthase</fullName>
    </submittedName>
</protein>
<feature type="domain" description="Nitroreductase" evidence="1">
    <location>
        <begin position="26"/>
        <end position="190"/>
    </location>
</feature>
<dbReference type="NCBIfam" id="TIGR02476">
    <property type="entry name" value="BluB"/>
    <property type="match status" value="1"/>
</dbReference>
<dbReference type="PANTHER" id="PTHR23026:SF123">
    <property type="entry name" value="NAD(P)H NITROREDUCTASE RV3131-RELATED"/>
    <property type="match status" value="1"/>
</dbReference>
<dbReference type="InterPro" id="IPR000415">
    <property type="entry name" value="Nitroreductase-like"/>
</dbReference>